<evidence type="ECO:0000313" key="2">
    <source>
        <dbReference type="Proteomes" id="UP000483362"/>
    </source>
</evidence>
<keyword evidence="2" id="KW-1185">Reference proteome</keyword>
<accession>A0A6L5XGX0</accession>
<evidence type="ECO:0000313" key="1">
    <source>
        <dbReference type="EMBL" id="MSS18769.1"/>
    </source>
</evidence>
<comment type="caution">
    <text evidence="1">The sequence shown here is derived from an EMBL/GenBank/DDBJ whole genome shotgun (WGS) entry which is preliminary data.</text>
</comment>
<dbReference type="RefSeq" id="WP_154328211.1">
    <property type="nucleotide sequence ID" value="NZ_CP045696.1"/>
</dbReference>
<dbReference type="EMBL" id="VULT01000036">
    <property type="protein sequence ID" value="MSS18769.1"/>
    <property type="molecule type" value="Genomic_DNA"/>
</dbReference>
<sequence length="304" mass="34324">MDGKRRNIGYFKDFLKKQRQKLIKESQVKLEVEWWDKAIAEVLDDLTKETNGNLTIESVEKYCRTKNTILGRNESNALYDDTIILQHIKELIFQHHGDSFLVNCQGSENETIHTKGMVIEELANVILDKLRAISGSVSKEDWPAAKLIDKDSTPAPVNNEVPDYDEYCDDEDIIPEGKKQKHIVRSFDNYQKLLTEAVSTLKCKSYTDVLDKCLKSIEKEAGSLIYEDVLKVVEKGTTMASYVHQKALGAIEAASKSGLLFAEELPKDADTSKNFFSQAISIFANEIVADVLKQINKESGAERI</sequence>
<dbReference type="Proteomes" id="UP000483362">
    <property type="component" value="Unassembled WGS sequence"/>
</dbReference>
<name>A0A6L5XGX0_9BACT</name>
<gene>
    <name evidence="1" type="ORF">FYJ29_13525</name>
</gene>
<organism evidence="1 2">
    <name type="scientific">Sodaliphilus pleomorphus</name>
    <dbReference type="NCBI Taxonomy" id="2606626"/>
    <lineage>
        <taxon>Bacteria</taxon>
        <taxon>Pseudomonadati</taxon>
        <taxon>Bacteroidota</taxon>
        <taxon>Bacteroidia</taxon>
        <taxon>Bacteroidales</taxon>
        <taxon>Muribaculaceae</taxon>
        <taxon>Sodaliphilus</taxon>
    </lineage>
</organism>
<protein>
    <submittedName>
        <fullName evidence="1">Uncharacterized protein</fullName>
    </submittedName>
</protein>
<reference evidence="1 2" key="1">
    <citation type="submission" date="2019-08" db="EMBL/GenBank/DDBJ databases">
        <title>In-depth cultivation of the pig gut microbiome towards novel bacterial diversity and tailored functional studies.</title>
        <authorList>
            <person name="Wylensek D."/>
            <person name="Hitch T.C.A."/>
            <person name="Clavel T."/>
        </authorList>
    </citation>
    <scope>NUCLEOTIDE SEQUENCE [LARGE SCALE GENOMIC DNA]</scope>
    <source>
        <strain evidence="1 2">Oil-RF-744-WCA-WT-10</strain>
    </source>
</reference>
<dbReference type="AlphaFoldDB" id="A0A6L5XGX0"/>
<proteinExistence type="predicted"/>